<comment type="catalytic activity">
    <reaction evidence="1">
        <text>ATP + protein L-histidine = ADP + protein N-phospho-L-histidine.</text>
        <dbReference type="EC" id="2.7.13.3"/>
    </reaction>
</comment>
<dbReference type="InterPro" id="IPR004358">
    <property type="entry name" value="Sig_transdc_His_kin-like_C"/>
</dbReference>
<feature type="transmembrane region" description="Helical" evidence="7">
    <location>
        <begin position="249"/>
        <end position="273"/>
    </location>
</feature>
<evidence type="ECO:0000256" key="4">
    <source>
        <dbReference type="ARBA" id="ARBA00022679"/>
    </source>
</evidence>
<dbReference type="Gene3D" id="1.10.287.130">
    <property type="match status" value="1"/>
</dbReference>
<proteinExistence type="predicted"/>
<dbReference type="STRING" id="926562.Oweho_1290"/>
<keyword evidence="5 9" id="KW-0418">Kinase</keyword>
<dbReference type="EMBL" id="CP003156">
    <property type="protein sequence ID" value="AEV32290.1"/>
    <property type="molecule type" value="Genomic_DNA"/>
</dbReference>
<dbReference type="SMART" id="SM00387">
    <property type="entry name" value="HATPase_c"/>
    <property type="match status" value="1"/>
</dbReference>
<dbReference type="KEGG" id="oho:Oweho_1290"/>
<keyword evidence="6" id="KW-0902">Two-component regulatory system</keyword>
<evidence type="ECO:0000256" key="7">
    <source>
        <dbReference type="SAM" id="Phobius"/>
    </source>
</evidence>
<dbReference type="Pfam" id="PF00512">
    <property type="entry name" value="HisKA"/>
    <property type="match status" value="1"/>
</dbReference>
<dbReference type="InterPro" id="IPR003661">
    <property type="entry name" value="HisK_dim/P_dom"/>
</dbReference>
<dbReference type="InterPro" id="IPR050351">
    <property type="entry name" value="BphY/WalK/GraS-like"/>
</dbReference>
<evidence type="ECO:0000256" key="6">
    <source>
        <dbReference type="ARBA" id="ARBA00023012"/>
    </source>
</evidence>
<protein>
    <recommendedName>
        <fullName evidence="2">histidine kinase</fullName>
        <ecNumber evidence="2">2.7.13.3</ecNumber>
    </recommendedName>
</protein>
<dbReference type="SUPFAM" id="SSF55874">
    <property type="entry name" value="ATPase domain of HSP90 chaperone/DNA topoisomerase II/histidine kinase"/>
    <property type="match status" value="1"/>
</dbReference>
<dbReference type="GO" id="GO:0016036">
    <property type="term" value="P:cellular response to phosphate starvation"/>
    <property type="evidence" value="ECO:0007669"/>
    <property type="project" value="TreeGrafter"/>
</dbReference>
<evidence type="ECO:0000256" key="5">
    <source>
        <dbReference type="ARBA" id="ARBA00022777"/>
    </source>
</evidence>
<dbReference type="PROSITE" id="PS50109">
    <property type="entry name" value="HIS_KIN"/>
    <property type="match status" value="1"/>
</dbReference>
<keyword evidence="7" id="KW-1133">Transmembrane helix</keyword>
<dbReference type="SUPFAM" id="SSF47384">
    <property type="entry name" value="Homodimeric domain of signal transducing histidine kinase"/>
    <property type="match status" value="1"/>
</dbReference>
<dbReference type="PATRIC" id="fig|926562.3.peg.1300"/>
<dbReference type="InterPro" id="IPR003594">
    <property type="entry name" value="HATPase_dom"/>
</dbReference>
<dbReference type="InterPro" id="IPR036890">
    <property type="entry name" value="HATPase_C_sf"/>
</dbReference>
<dbReference type="EC" id="2.7.13.3" evidence="2"/>
<keyword evidence="3" id="KW-0597">Phosphoprotein</keyword>
<keyword evidence="4" id="KW-0808">Transferase</keyword>
<dbReference type="CDD" id="cd00075">
    <property type="entry name" value="HATPase"/>
    <property type="match status" value="1"/>
</dbReference>
<dbReference type="eggNOG" id="COG5002">
    <property type="taxonomic scope" value="Bacteria"/>
</dbReference>
<dbReference type="HOGENOM" id="CLU_026375_1_0_10"/>
<evidence type="ECO:0000256" key="1">
    <source>
        <dbReference type="ARBA" id="ARBA00000085"/>
    </source>
</evidence>
<dbReference type="PRINTS" id="PR00344">
    <property type="entry name" value="BCTRLSENSOR"/>
</dbReference>
<sequence length="518" mass="59570">MRMKLTKSRKRINWLIALMTISLLGITGIQAYWLTNSYQLEEEKFDQDVAEALTGVSRRLETLETINFLYENFKLDPFFSPQFSSFYNEKYIQDSSLLIEGTSGHFSIAVKMNDDSILVHENRTENTPGIRYSNRDTSYRVTLTEREKIAMRLKKMDAVFDQLIRSSINRKMGVKSQVTEEHLDSILSFELHSRGITIPYEYSVAEGNKVVLTSQNWDETPQAHMATLFPNDFYGRSHLLVNFPGKTSYLISSMWFTLLISLLFTMAIIFTFARTLSYSLQQKRISEIKTDFINNMTHEFKTPIATINLAIDALKNPKVIHDPAKIEHYSQVIRQENSRMNMQVESVLRMALMDKKELELSFEPILITDIIDECLQHLQLALESKGGKVTHRYNDNGVRLSIDKNHLSNTIINVLDNAVKYSVNAPEITVVTERTQEYFILIIGDRGLGMTREEQKHIFDRFYRVTSGNVHNIKGHGLGLSYAHGIVQAHGGKIEVESEKGKGSTFYIYLPLYPENEN</sequence>
<dbReference type="GO" id="GO:0000155">
    <property type="term" value="F:phosphorelay sensor kinase activity"/>
    <property type="evidence" value="ECO:0007669"/>
    <property type="project" value="InterPro"/>
</dbReference>
<organism evidence="9 10">
    <name type="scientific">Owenweeksia hongkongensis (strain DSM 17368 / CIP 108786 / JCM 12287 / NRRL B-23963 / UST20020801)</name>
    <dbReference type="NCBI Taxonomy" id="926562"/>
    <lineage>
        <taxon>Bacteria</taxon>
        <taxon>Pseudomonadati</taxon>
        <taxon>Bacteroidota</taxon>
        <taxon>Flavobacteriia</taxon>
        <taxon>Flavobacteriales</taxon>
        <taxon>Owenweeksiaceae</taxon>
        <taxon>Owenweeksia</taxon>
    </lineage>
</organism>
<dbReference type="GO" id="GO:0004721">
    <property type="term" value="F:phosphoprotein phosphatase activity"/>
    <property type="evidence" value="ECO:0007669"/>
    <property type="project" value="TreeGrafter"/>
</dbReference>
<dbReference type="Proteomes" id="UP000005631">
    <property type="component" value="Chromosome"/>
</dbReference>
<dbReference type="FunFam" id="3.30.565.10:FF:000006">
    <property type="entry name" value="Sensor histidine kinase WalK"/>
    <property type="match status" value="1"/>
</dbReference>
<dbReference type="PANTHER" id="PTHR45453">
    <property type="entry name" value="PHOSPHATE REGULON SENSOR PROTEIN PHOR"/>
    <property type="match status" value="1"/>
</dbReference>
<dbReference type="Pfam" id="PF02518">
    <property type="entry name" value="HATPase_c"/>
    <property type="match status" value="1"/>
</dbReference>
<dbReference type="InterPro" id="IPR005467">
    <property type="entry name" value="His_kinase_dom"/>
</dbReference>
<evidence type="ECO:0000313" key="10">
    <source>
        <dbReference type="Proteomes" id="UP000005631"/>
    </source>
</evidence>
<evidence type="ECO:0000256" key="3">
    <source>
        <dbReference type="ARBA" id="ARBA00022553"/>
    </source>
</evidence>
<keyword evidence="7" id="KW-0472">Membrane</keyword>
<dbReference type="AlphaFoldDB" id="G8R6V5"/>
<dbReference type="SMART" id="SM00388">
    <property type="entry name" value="HisKA"/>
    <property type="match status" value="1"/>
</dbReference>
<dbReference type="OrthoDB" id="1933776at2"/>
<feature type="domain" description="Histidine kinase" evidence="8">
    <location>
        <begin position="295"/>
        <end position="514"/>
    </location>
</feature>
<dbReference type="CDD" id="cd00082">
    <property type="entry name" value="HisKA"/>
    <property type="match status" value="1"/>
</dbReference>
<dbReference type="InterPro" id="IPR036097">
    <property type="entry name" value="HisK_dim/P_sf"/>
</dbReference>
<dbReference type="GO" id="GO:0005886">
    <property type="term" value="C:plasma membrane"/>
    <property type="evidence" value="ECO:0007669"/>
    <property type="project" value="TreeGrafter"/>
</dbReference>
<dbReference type="PANTHER" id="PTHR45453:SF1">
    <property type="entry name" value="PHOSPHATE REGULON SENSOR PROTEIN PHOR"/>
    <property type="match status" value="1"/>
</dbReference>
<evidence type="ECO:0000259" key="8">
    <source>
        <dbReference type="PROSITE" id="PS50109"/>
    </source>
</evidence>
<evidence type="ECO:0000256" key="2">
    <source>
        <dbReference type="ARBA" id="ARBA00012438"/>
    </source>
</evidence>
<keyword evidence="10" id="KW-1185">Reference proteome</keyword>
<reference evidence="9 10" key="1">
    <citation type="journal article" date="2012" name="Stand. Genomic Sci.">
        <title>Genome sequence of the orange-pigmented seawater bacterium Owenweeksia hongkongensis type strain (UST20020801(T)).</title>
        <authorList>
            <person name="Riedel T."/>
            <person name="Held B."/>
            <person name="Nolan M."/>
            <person name="Lucas S."/>
            <person name="Lapidus A."/>
            <person name="Tice H."/>
            <person name="Del Rio T.G."/>
            <person name="Cheng J.F."/>
            <person name="Han C."/>
            <person name="Tapia R."/>
            <person name="Goodwin L.A."/>
            <person name="Pitluck S."/>
            <person name="Liolios K."/>
            <person name="Mavromatis K."/>
            <person name="Pagani I."/>
            <person name="Ivanova N."/>
            <person name="Mikhailova N."/>
            <person name="Pati A."/>
            <person name="Chen A."/>
            <person name="Palaniappan K."/>
            <person name="Rohde M."/>
            <person name="Tindall B.J."/>
            <person name="Detter J.C."/>
            <person name="Goker M."/>
            <person name="Woyke T."/>
            <person name="Bristow J."/>
            <person name="Eisen J.A."/>
            <person name="Markowitz V."/>
            <person name="Hugenholtz P."/>
            <person name="Klenk H.P."/>
            <person name="Kyrpides N.C."/>
        </authorList>
    </citation>
    <scope>NUCLEOTIDE SEQUENCE</scope>
    <source>
        <strain evidence="10">DSM 17368 / JCM 12287 / NRRL B-23963</strain>
    </source>
</reference>
<dbReference type="Gene3D" id="3.30.565.10">
    <property type="entry name" value="Histidine kinase-like ATPase, C-terminal domain"/>
    <property type="match status" value="1"/>
</dbReference>
<name>G8R6V5_OWEHD</name>
<evidence type="ECO:0000313" key="9">
    <source>
        <dbReference type="EMBL" id="AEV32290.1"/>
    </source>
</evidence>
<accession>G8R6V5</accession>
<gene>
    <name evidence="9" type="ordered locus">Oweho_1290</name>
</gene>
<keyword evidence="7" id="KW-0812">Transmembrane</keyword>